<feature type="transmembrane region" description="Helical" evidence="8">
    <location>
        <begin position="308"/>
        <end position="331"/>
    </location>
</feature>
<name>A0A1H2ZKY9_9RHOB</name>
<evidence type="ECO:0000313" key="11">
    <source>
        <dbReference type="Proteomes" id="UP000199441"/>
    </source>
</evidence>
<feature type="transmembrane region" description="Helical" evidence="8">
    <location>
        <begin position="263"/>
        <end position="288"/>
    </location>
</feature>
<dbReference type="SUPFAM" id="SSF161098">
    <property type="entry name" value="MetI-like"/>
    <property type="match status" value="1"/>
</dbReference>
<evidence type="ECO:0000256" key="6">
    <source>
        <dbReference type="ARBA" id="ARBA00022989"/>
    </source>
</evidence>
<feature type="transmembrane region" description="Helical" evidence="8">
    <location>
        <begin position="189"/>
        <end position="208"/>
    </location>
</feature>
<evidence type="ECO:0000256" key="1">
    <source>
        <dbReference type="ARBA" id="ARBA00004429"/>
    </source>
</evidence>
<proteinExistence type="inferred from homology"/>
<dbReference type="Gene3D" id="1.10.3720.10">
    <property type="entry name" value="MetI-like"/>
    <property type="match status" value="1"/>
</dbReference>
<dbReference type="InterPro" id="IPR043429">
    <property type="entry name" value="ArtM/GltK/GlnP/TcyL/YhdX-like"/>
</dbReference>
<dbReference type="OrthoDB" id="9771188at2"/>
<accession>A0A1H2ZKY9</accession>
<keyword evidence="3 8" id="KW-0813">Transport</keyword>
<protein>
    <submittedName>
        <fullName evidence="10">General L-amino acid transport system permease protein</fullName>
    </submittedName>
</protein>
<evidence type="ECO:0000256" key="3">
    <source>
        <dbReference type="ARBA" id="ARBA00022448"/>
    </source>
</evidence>
<evidence type="ECO:0000256" key="7">
    <source>
        <dbReference type="ARBA" id="ARBA00023136"/>
    </source>
</evidence>
<dbReference type="Proteomes" id="UP000199441">
    <property type="component" value="Unassembled WGS sequence"/>
</dbReference>
<feature type="transmembrane region" description="Helical" evidence="8">
    <location>
        <begin position="480"/>
        <end position="499"/>
    </location>
</feature>
<dbReference type="InterPro" id="IPR000515">
    <property type="entry name" value="MetI-like"/>
</dbReference>
<feature type="transmembrane region" description="Helical" evidence="8">
    <location>
        <begin position="41"/>
        <end position="66"/>
    </location>
</feature>
<comment type="similarity">
    <text evidence="2">Belongs to the binding-protein-dependent transport system permease family. HisMQ subfamily.</text>
</comment>
<dbReference type="STRING" id="670155.SAMN04488001_2626"/>
<dbReference type="InterPro" id="IPR010065">
    <property type="entry name" value="AA_ABC_transptr_permease_3TM"/>
</dbReference>
<dbReference type="PANTHER" id="PTHR30614">
    <property type="entry name" value="MEMBRANE COMPONENT OF AMINO ACID ABC TRANSPORTER"/>
    <property type="match status" value="1"/>
</dbReference>
<evidence type="ECO:0000259" key="9">
    <source>
        <dbReference type="PROSITE" id="PS50928"/>
    </source>
</evidence>
<keyword evidence="6 8" id="KW-1133">Transmembrane helix</keyword>
<gene>
    <name evidence="10" type="ORF">SAMN04488001_2626</name>
</gene>
<dbReference type="GO" id="GO:0043190">
    <property type="term" value="C:ATP-binding cassette (ABC) transporter complex"/>
    <property type="evidence" value="ECO:0007669"/>
    <property type="project" value="InterPro"/>
</dbReference>
<dbReference type="Pfam" id="PF00528">
    <property type="entry name" value="BPD_transp_1"/>
    <property type="match status" value="1"/>
</dbReference>
<evidence type="ECO:0000256" key="8">
    <source>
        <dbReference type="RuleBase" id="RU363032"/>
    </source>
</evidence>
<evidence type="ECO:0000256" key="2">
    <source>
        <dbReference type="ARBA" id="ARBA00010072"/>
    </source>
</evidence>
<feature type="transmembrane region" description="Helical" evidence="8">
    <location>
        <begin position="436"/>
        <end position="460"/>
    </location>
</feature>
<sequence>MSDTHAQTVAFVRETQIPPSPPPVTEAGAVKWVRENLFSGVFNTVLTLVAIYFVARFAVFVFPWFYNGVWEASSRKECLDILDGATGACFAVLVDRWDHLVFGFKYPPDGYWRILVAFILLVVAAAPALFASLPRKLLFFTAFYPFLAFWLIWGGSLWFPLTILGLIIATVLVFRLISAQIPVNFRQIVSAVIGGICGIGLAYLLFIGAKELVFIANSVGTEGAIATIAYGVFWVMAVFAFVFCVPMGIFVGYAIYNSFEDGGLVSIVASLLFAYVAFSFLLAPIWMALNSVVPIELEAVASRDMGGFMLNMLLGTICVSLSVPLGILLALGRQSPMPLIKGVCVVFIEFIRGVPLITLLFVANVMLAYFLPPESNFDLILRVIIMITLFSAAYIAEVIRGGLAALPKGQYEAADSLGLNYNQATRLIILPQALKISIPGIVNVAVGLFKDTTLVSIISMFDLVGMIRGPIQNSTEWTSVYWEVYGFGALLFFVVCYSISQYSQWLERQLNTSHH</sequence>
<feature type="transmembrane region" description="Helical" evidence="8">
    <location>
        <begin position="343"/>
        <end position="367"/>
    </location>
</feature>
<dbReference type="EMBL" id="FNOI01000004">
    <property type="protein sequence ID" value="SDX18056.1"/>
    <property type="molecule type" value="Genomic_DNA"/>
</dbReference>
<feature type="transmembrane region" description="Helical" evidence="8">
    <location>
        <begin position="228"/>
        <end position="256"/>
    </location>
</feature>
<feature type="domain" description="ABC transmembrane type-1" evidence="9">
    <location>
        <begin position="308"/>
        <end position="503"/>
    </location>
</feature>
<keyword evidence="7 8" id="KW-0472">Membrane</keyword>
<keyword evidence="5 8" id="KW-0812">Transmembrane</keyword>
<reference evidence="11" key="1">
    <citation type="submission" date="2016-10" db="EMBL/GenBank/DDBJ databases">
        <authorList>
            <person name="Varghese N."/>
            <person name="Submissions S."/>
        </authorList>
    </citation>
    <scope>NUCLEOTIDE SEQUENCE [LARGE SCALE GENOMIC DNA]</scope>
    <source>
        <strain evidence="11">DSM 26922</strain>
    </source>
</reference>
<evidence type="ECO:0000256" key="5">
    <source>
        <dbReference type="ARBA" id="ARBA00022692"/>
    </source>
</evidence>
<dbReference type="GO" id="GO:0006865">
    <property type="term" value="P:amino acid transport"/>
    <property type="evidence" value="ECO:0007669"/>
    <property type="project" value="TreeGrafter"/>
</dbReference>
<keyword evidence="4" id="KW-1003">Cell membrane</keyword>
<dbReference type="InterPro" id="IPR035906">
    <property type="entry name" value="MetI-like_sf"/>
</dbReference>
<dbReference type="AlphaFoldDB" id="A0A1H2ZKY9"/>
<organism evidence="10 11">
    <name type="scientific">Litoreibacter albidus</name>
    <dbReference type="NCBI Taxonomy" id="670155"/>
    <lineage>
        <taxon>Bacteria</taxon>
        <taxon>Pseudomonadati</taxon>
        <taxon>Pseudomonadota</taxon>
        <taxon>Alphaproteobacteria</taxon>
        <taxon>Rhodobacterales</taxon>
        <taxon>Roseobacteraceae</taxon>
        <taxon>Litoreibacter</taxon>
    </lineage>
</organism>
<dbReference type="NCBIfam" id="TIGR01726">
    <property type="entry name" value="HEQRo_perm_3TM"/>
    <property type="match status" value="1"/>
</dbReference>
<dbReference type="RefSeq" id="WP_089947385.1">
    <property type="nucleotide sequence ID" value="NZ_FNOI01000004.1"/>
</dbReference>
<evidence type="ECO:0000256" key="4">
    <source>
        <dbReference type="ARBA" id="ARBA00022475"/>
    </source>
</evidence>
<dbReference type="PROSITE" id="PS50928">
    <property type="entry name" value="ABC_TM1"/>
    <property type="match status" value="1"/>
</dbReference>
<dbReference type="CDD" id="cd06261">
    <property type="entry name" value="TM_PBP2"/>
    <property type="match status" value="1"/>
</dbReference>
<dbReference type="GO" id="GO:0022857">
    <property type="term" value="F:transmembrane transporter activity"/>
    <property type="evidence" value="ECO:0007669"/>
    <property type="project" value="InterPro"/>
</dbReference>
<dbReference type="PANTHER" id="PTHR30614:SF41">
    <property type="entry name" value="INNER MEMBRANE AMINO-ACID ABC TRANSPORTER PERMEASE PROTEIN YHDY"/>
    <property type="match status" value="1"/>
</dbReference>
<keyword evidence="11" id="KW-1185">Reference proteome</keyword>
<feature type="transmembrane region" description="Helical" evidence="8">
    <location>
        <begin position="110"/>
        <end position="130"/>
    </location>
</feature>
<evidence type="ECO:0000313" key="10">
    <source>
        <dbReference type="EMBL" id="SDX18056.1"/>
    </source>
</evidence>
<feature type="transmembrane region" description="Helical" evidence="8">
    <location>
        <begin position="379"/>
        <end position="399"/>
    </location>
</feature>
<comment type="subcellular location">
    <subcellularLocation>
        <location evidence="1">Cell inner membrane</location>
        <topology evidence="1">Multi-pass membrane protein</topology>
    </subcellularLocation>
    <subcellularLocation>
        <location evidence="8">Cell membrane</location>
        <topology evidence="8">Multi-pass membrane protein</topology>
    </subcellularLocation>
</comment>